<evidence type="ECO:0000256" key="1">
    <source>
        <dbReference type="SAM" id="MobiDB-lite"/>
    </source>
</evidence>
<reference evidence="2 3" key="1">
    <citation type="submission" date="2019-01" db="EMBL/GenBank/DDBJ databases">
        <title>Draft Genome and Complete Hox-Cluster Characterization of the Sterlet Sturgeon (Acipenser ruthenus).</title>
        <authorList>
            <person name="Wei Q."/>
        </authorList>
    </citation>
    <scope>NUCLEOTIDE SEQUENCE [LARGE SCALE GENOMIC DNA]</scope>
    <source>
        <strain evidence="2">WHYD16114868_AA</strain>
        <tissue evidence="2">Blood</tissue>
    </source>
</reference>
<proteinExistence type="predicted"/>
<keyword evidence="3" id="KW-1185">Reference proteome</keyword>
<gene>
    <name evidence="2" type="ORF">EOD39_18511</name>
</gene>
<evidence type="ECO:0000313" key="3">
    <source>
        <dbReference type="Proteomes" id="UP000289886"/>
    </source>
</evidence>
<protein>
    <submittedName>
        <fullName evidence="2">Uncharacterized protein</fullName>
    </submittedName>
</protein>
<dbReference type="EMBL" id="SCEB01003923">
    <property type="protein sequence ID" value="RXM93968.1"/>
    <property type="molecule type" value="Genomic_DNA"/>
</dbReference>
<accession>A0A444V0T3</accession>
<comment type="caution">
    <text evidence="2">The sequence shown here is derived from an EMBL/GenBank/DDBJ whole genome shotgun (WGS) entry which is preliminary data.</text>
</comment>
<evidence type="ECO:0000313" key="2">
    <source>
        <dbReference type="EMBL" id="RXM93968.1"/>
    </source>
</evidence>
<dbReference type="AlphaFoldDB" id="A0A444V0T3"/>
<feature type="compositionally biased region" description="Acidic residues" evidence="1">
    <location>
        <begin position="1"/>
        <end position="25"/>
    </location>
</feature>
<dbReference type="Proteomes" id="UP000289886">
    <property type="component" value="Unassembled WGS sequence"/>
</dbReference>
<organism evidence="2 3">
    <name type="scientific">Acipenser ruthenus</name>
    <name type="common">Sterlet sturgeon</name>
    <dbReference type="NCBI Taxonomy" id="7906"/>
    <lineage>
        <taxon>Eukaryota</taxon>
        <taxon>Metazoa</taxon>
        <taxon>Chordata</taxon>
        <taxon>Craniata</taxon>
        <taxon>Vertebrata</taxon>
        <taxon>Euteleostomi</taxon>
        <taxon>Actinopterygii</taxon>
        <taxon>Chondrostei</taxon>
        <taxon>Acipenseriformes</taxon>
        <taxon>Acipenseridae</taxon>
        <taxon>Acipenser</taxon>
    </lineage>
</organism>
<name>A0A444V0T3_ACIRT</name>
<sequence>MDAMEEDLLDEELLLQADEDDDLEEPQPRTSTAGSGSSNTCSGSVDTGSGNAGSGGGHSSPDNAGNSPQVAGVGFFPGGTIPLPNPPWSSRRPPGTAGLHMGTPQCRVQAPHNIRTMETLPPPGFLFGPFFLF</sequence>
<feature type="region of interest" description="Disordered" evidence="1">
    <location>
        <begin position="1"/>
        <end position="104"/>
    </location>
</feature>
<feature type="compositionally biased region" description="Polar residues" evidence="1">
    <location>
        <begin position="29"/>
        <end position="47"/>
    </location>
</feature>